<dbReference type="InterPro" id="IPR013103">
    <property type="entry name" value="RVT_2"/>
</dbReference>
<feature type="domain" description="Reverse transcriptase Ty1/copia-type" evidence="1">
    <location>
        <begin position="49"/>
        <end position="139"/>
    </location>
</feature>
<sequence>MQEEMKSLEKIKTWCLTDLPAGKRALQKKWVFKVKEENDCNKRYKARLVVKMTTIRLVLSIVSIEDLHLEQLDVKIAFLHGDLDENIYMVQPEGFQIAGKENLVCKLTKSLYGLKQAPRHWYLKFDSFINRKGYKKCAMHQCCLPKEHSPKMDEDKAVMAKVPYAFAVGSLMYAMVCTRPNITHVMGVVSRFMSNPRRKHWEAVKWLLHYLKGTSKIALCFSNNDVILEGYSDALRHKESTTGFVFAVGGTTISWMSRLQKSVAFSTIEA</sequence>
<dbReference type="SUPFAM" id="SSF56672">
    <property type="entry name" value="DNA/RNA polymerases"/>
    <property type="match status" value="1"/>
</dbReference>
<evidence type="ECO:0000313" key="3">
    <source>
        <dbReference type="Proteomes" id="UP000075243"/>
    </source>
</evidence>
<dbReference type="PANTHER" id="PTHR11439:SF467">
    <property type="entry name" value="INTEGRASE CATALYTIC DOMAIN-CONTAINING PROTEIN"/>
    <property type="match status" value="1"/>
</dbReference>
<name>A0A151UB25_CAJCA</name>
<proteinExistence type="predicted"/>
<evidence type="ECO:0000313" key="2">
    <source>
        <dbReference type="EMBL" id="KYP76513.1"/>
    </source>
</evidence>
<reference evidence="2 3" key="1">
    <citation type="journal article" date="2012" name="Nat. Biotechnol.">
        <title>Draft genome sequence of pigeonpea (Cajanus cajan), an orphan legume crop of resource-poor farmers.</title>
        <authorList>
            <person name="Varshney R.K."/>
            <person name="Chen W."/>
            <person name="Li Y."/>
            <person name="Bharti A.K."/>
            <person name="Saxena R.K."/>
            <person name="Schlueter J.A."/>
            <person name="Donoghue M.T."/>
            <person name="Azam S."/>
            <person name="Fan G."/>
            <person name="Whaley A.M."/>
            <person name="Farmer A.D."/>
            <person name="Sheridan J."/>
            <person name="Iwata A."/>
            <person name="Tuteja R."/>
            <person name="Penmetsa R.V."/>
            <person name="Wu W."/>
            <person name="Upadhyaya H.D."/>
            <person name="Yang S.P."/>
            <person name="Shah T."/>
            <person name="Saxena K.B."/>
            <person name="Michael T."/>
            <person name="McCombie W.R."/>
            <person name="Yang B."/>
            <person name="Zhang G."/>
            <person name="Yang H."/>
            <person name="Wang J."/>
            <person name="Spillane C."/>
            <person name="Cook D.R."/>
            <person name="May G.D."/>
            <person name="Xu X."/>
            <person name="Jackson S.A."/>
        </authorList>
    </citation>
    <scope>NUCLEOTIDE SEQUENCE [LARGE SCALE GENOMIC DNA]</scope>
    <source>
        <strain evidence="3">cv. Asha</strain>
    </source>
</reference>
<organism evidence="2 3">
    <name type="scientific">Cajanus cajan</name>
    <name type="common">Pigeon pea</name>
    <name type="synonym">Cajanus indicus</name>
    <dbReference type="NCBI Taxonomy" id="3821"/>
    <lineage>
        <taxon>Eukaryota</taxon>
        <taxon>Viridiplantae</taxon>
        <taxon>Streptophyta</taxon>
        <taxon>Embryophyta</taxon>
        <taxon>Tracheophyta</taxon>
        <taxon>Spermatophyta</taxon>
        <taxon>Magnoliopsida</taxon>
        <taxon>eudicotyledons</taxon>
        <taxon>Gunneridae</taxon>
        <taxon>Pentapetalae</taxon>
        <taxon>rosids</taxon>
        <taxon>fabids</taxon>
        <taxon>Fabales</taxon>
        <taxon>Fabaceae</taxon>
        <taxon>Papilionoideae</taxon>
        <taxon>50 kb inversion clade</taxon>
        <taxon>NPAAA clade</taxon>
        <taxon>indigoferoid/millettioid clade</taxon>
        <taxon>Phaseoleae</taxon>
        <taxon>Cajanus</taxon>
    </lineage>
</organism>
<dbReference type="Pfam" id="PF07727">
    <property type="entry name" value="RVT_2"/>
    <property type="match status" value="1"/>
</dbReference>
<evidence type="ECO:0000259" key="1">
    <source>
        <dbReference type="Pfam" id="PF07727"/>
    </source>
</evidence>
<dbReference type="PANTHER" id="PTHR11439">
    <property type="entry name" value="GAG-POL-RELATED RETROTRANSPOSON"/>
    <property type="match status" value="1"/>
</dbReference>
<dbReference type="EMBL" id="CM003603">
    <property type="protein sequence ID" value="KYP76513.1"/>
    <property type="molecule type" value="Genomic_DNA"/>
</dbReference>
<gene>
    <name evidence="2" type="ORF">KK1_020758</name>
</gene>
<dbReference type="InterPro" id="IPR043502">
    <property type="entry name" value="DNA/RNA_pol_sf"/>
</dbReference>
<keyword evidence="3" id="KW-1185">Reference proteome</keyword>
<dbReference type="AlphaFoldDB" id="A0A151UB25"/>
<dbReference type="Gramene" id="C.cajan_20159.t">
    <property type="protein sequence ID" value="C.cajan_20159.t"/>
    <property type="gene ID" value="C.cajan_20159"/>
</dbReference>
<protein>
    <submittedName>
        <fullName evidence="2">Retrovirus-related Pol polyprotein from transposon TNT 1-94</fullName>
    </submittedName>
</protein>
<dbReference type="Proteomes" id="UP000075243">
    <property type="component" value="Chromosome 1"/>
</dbReference>
<accession>A0A151UB25</accession>